<proteinExistence type="predicted"/>
<evidence type="ECO:0000313" key="1">
    <source>
        <dbReference type="EMBL" id="MFD1222056.1"/>
    </source>
</evidence>
<organism evidence="1 2">
    <name type="scientific">Paenibacillus vulneris</name>
    <dbReference type="NCBI Taxonomy" id="1133364"/>
    <lineage>
        <taxon>Bacteria</taxon>
        <taxon>Bacillati</taxon>
        <taxon>Bacillota</taxon>
        <taxon>Bacilli</taxon>
        <taxon>Bacillales</taxon>
        <taxon>Paenibacillaceae</taxon>
        <taxon>Paenibacillus</taxon>
    </lineage>
</organism>
<evidence type="ECO:0000313" key="2">
    <source>
        <dbReference type="Proteomes" id="UP001597180"/>
    </source>
</evidence>
<name>A0ABW3UQ57_9BACL</name>
<dbReference type="EMBL" id="JBHTLU010000021">
    <property type="protein sequence ID" value="MFD1222056.1"/>
    <property type="molecule type" value="Genomic_DNA"/>
</dbReference>
<accession>A0ABW3UQ57</accession>
<protein>
    <submittedName>
        <fullName evidence="1">Uncharacterized protein</fullName>
    </submittedName>
</protein>
<reference evidence="2" key="1">
    <citation type="journal article" date="2019" name="Int. J. Syst. Evol. Microbiol.">
        <title>The Global Catalogue of Microorganisms (GCM) 10K type strain sequencing project: providing services to taxonomists for standard genome sequencing and annotation.</title>
        <authorList>
            <consortium name="The Broad Institute Genomics Platform"/>
            <consortium name="The Broad Institute Genome Sequencing Center for Infectious Disease"/>
            <person name="Wu L."/>
            <person name="Ma J."/>
        </authorList>
    </citation>
    <scope>NUCLEOTIDE SEQUENCE [LARGE SCALE GENOMIC DNA]</scope>
    <source>
        <strain evidence="2">CCUG 53270</strain>
    </source>
</reference>
<comment type="caution">
    <text evidence="1">The sequence shown here is derived from an EMBL/GenBank/DDBJ whole genome shotgun (WGS) entry which is preliminary data.</text>
</comment>
<gene>
    <name evidence="1" type="ORF">ACFQ4B_18200</name>
</gene>
<dbReference type="Proteomes" id="UP001597180">
    <property type="component" value="Unassembled WGS sequence"/>
</dbReference>
<sequence length="87" mass="9806">MENLTAFFKNNSEMNQAAAALREQGVIDIQQYSMDHAPTSLGITPLLQSSLAEEAHDDEFRYVLQVVVESSRFRQAEDTLARYGARI</sequence>
<dbReference type="RefSeq" id="WP_079911371.1">
    <property type="nucleotide sequence ID" value="NZ_BAABJG010000031.1"/>
</dbReference>
<keyword evidence="2" id="KW-1185">Reference proteome</keyword>